<gene>
    <name evidence="2" type="ORF">J2I47_00935</name>
</gene>
<keyword evidence="3" id="KW-1185">Reference proteome</keyword>
<keyword evidence="2" id="KW-0808">Transferase</keyword>
<dbReference type="AlphaFoldDB" id="A0A939GD89"/>
<sequence length="357" mass="38412">MTASDISVIFRRFSTLNVGVVGDFALDLYFTLQTQTGERSLETNRDVFWGSHPRASLGAAGNVVQNLVALGVSNCRVIGCLGNDLFGREMHGLLTRLGVDTAHLRTLETGWDTCVYTKPEVDGREASRIDFGTANTLSDAFFSTVIDDLEQALRDLDVLIINQQFAHPLLDKNRVAALNALISRFPNVRFLADMRDVGPLIRGALLKVNTAELAKFLAIESPREPDFAWCVYHGNALRQQTGGPLLITRGQAGMLYLDDHGVEAVNGLPLRGELDTVGAGDTVVATWAACLGAGVSPADAVQLANLAAAVTVQKINQTGTASQSEILQLHQTLTNSINYDQRNAAGVPSGTAHPFNQ</sequence>
<evidence type="ECO:0000313" key="2">
    <source>
        <dbReference type="EMBL" id="MBO0935099.1"/>
    </source>
</evidence>
<comment type="caution">
    <text evidence="2">The sequence shown here is derived from an EMBL/GenBank/DDBJ whole genome shotgun (WGS) entry which is preliminary data.</text>
</comment>
<dbReference type="GO" id="GO:0033786">
    <property type="term" value="F:heptose-1-phosphate adenylyltransferase activity"/>
    <property type="evidence" value="ECO:0007669"/>
    <property type="project" value="TreeGrafter"/>
</dbReference>
<reference evidence="2" key="1">
    <citation type="submission" date="2021-03" db="EMBL/GenBank/DDBJ databases">
        <title>Fibrella sp. HMF5335 genome sequencing and assembly.</title>
        <authorList>
            <person name="Kang H."/>
            <person name="Kim H."/>
            <person name="Bae S."/>
            <person name="Joh K."/>
        </authorList>
    </citation>
    <scope>NUCLEOTIDE SEQUENCE</scope>
    <source>
        <strain evidence="2">HMF5335</strain>
    </source>
</reference>
<dbReference type="GO" id="GO:0005829">
    <property type="term" value="C:cytosol"/>
    <property type="evidence" value="ECO:0007669"/>
    <property type="project" value="TreeGrafter"/>
</dbReference>
<name>A0A939GD89_9BACT</name>
<dbReference type="GO" id="GO:0033785">
    <property type="term" value="F:heptose 7-phosphate kinase activity"/>
    <property type="evidence" value="ECO:0007669"/>
    <property type="project" value="TreeGrafter"/>
</dbReference>
<dbReference type="Pfam" id="PF00294">
    <property type="entry name" value="PfkB"/>
    <property type="match status" value="1"/>
</dbReference>
<keyword evidence="2" id="KW-0418">Kinase</keyword>
<dbReference type="PANTHER" id="PTHR46969:SF1">
    <property type="entry name" value="BIFUNCTIONAL PROTEIN HLDE"/>
    <property type="match status" value="1"/>
</dbReference>
<evidence type="ECO:0000313" key="3">
    <source>
        <dbReference type="Proteomes" id="UP000664034"/>
    </source>
</evidence>
<proteinExistence type="predicted"/>
<feature type="domain" description="Carbohydrate kinase PfkB" evidence="1">
    <location>
        <begin position="58"/>
        <end position="317"/>
    </location>
</feature>
<dbReference type="Proteomes" id="UP000664034">
    <property type="component" value="Unassembled WGS sequence"/>
</dbReference>
<dbReference type="InterPro" id="IPR011611">
    <property type="entry name" value="PfkB_dom"/>
</dbReference>
<dbReference type="RefSeq" id="WP_207362670.1">
    <property type="nucleotide sequence ID" value="NZ_JAFMYV010000001.1"/>
</dbReference>
<organism evidence="2 3">
    <name type="scientific">Fibrella rubiginis</name>
    <dbReference type="NCBI Taxonomy" id="2817060"/>
    <lineage>
        <taxon>Bacteria</taxon>
        <taxon>Pseudomonadati</taxon>
        <taxon>Bacteroidota</taxon>
        <taxon>Cytophagia</taxon>
        <taxon>Cytophagales</taxon>
        <taxon>Spirosomataceae</taxon>
        <taxon>Fibrella</taxon>
    </lineage>
</organism>
<dbReference type="InterPro" id="IPR029056">
    <property type="entry name" value="Ribokinase-like"/>
</dbReference>
<accession>A0A939GD89</accession>
<dbReference type="SUPFAM" id="SSF53613">
    <property type="entry name" value="Ribokinase-like"/>
    <property type="match status" value="1"/>
</dbReference>
<evidence type="ECO:0000259" key="1">
    <source>
        <dbReference type="Pfam" id="PF00294"/>
    </source>
</evidence>
<dbReference type="EMBL" id="JAFMYV010000001">
    <property type="protein sequence ID" value="MBO0935099.1"/>
    <property type="molecule type" value="Genomic_DNA"/>
</dbReference>
<dbReference type="Gene3D" id="3.40.1190.20">
    <property type="match status" value="1"/>
</dbReference>
<dbReference type="PANTHER" id="PTHR46969">
    <property type="entry name" value="BIFUNCTIONAL PROTEIN HLDE"/>
    <property type="match status" value="1"/>
</dbReference>
<protein>
    <submittedName>
        <fullName evidence="2">Carbohydrate kinase</fullName>
    </submittedName>
</protein>